<organism evidence="1">
    <name type="scientific">Tolypothrix bouteillei VB521301</name>
    <dbReference type="NCBI Taxonomy" id="1479485"/>
    <lineage>
        <taxon>Bacteria</taxon>
        <taxon>Bacillati</taxon>
        <taxon>Cyanobacteriota</taxon>
        <taxon>Cyanophyceae</taxon>
        <taxon>Nostocales</taxon>
        <taxon>Tolypothrichaceae</taxon>
        <taxon>Tolypothrix</taxon>
    </lineage>
</organism>
<gene>
    <name evidence="1" type="ORF">DA73_0201755</name>
</gene>
<accession>A0A0C1NG00</accession>
<feature type="non-terminal residue" evidence="1">
    <location>
        <position position="1"/>
    </location>
</feature>
<sequence length="81" mass="8865">INIWRRHNSGELLYRSISPHGNLSLGKGTTDNTGAARVYSFKNGNYKYQVIGGRGDREGQGTLEVYKSGQSILSRTCTSNG</sequence>
<protein>
    <submittedName>
        <fullName evidence="1">Uncharacterized protein</fullName>
    </submittedName>
</protein>
<name>A0A0C1NG00_9CYAN</name>
<dbReference type="STRING" id="1479485.DA73_0201755"/>
<dbReference type="AlphaFoldDB" id="A0A0C1NG00"/>
<evidence type="ECO:0000313" key="1">
    <source>
        <dbReference type="EMBL" id="KIE13822.1"/>
    </source>
</evidence>
<dbReference type="EMBL" id="JHEG02000003">
    <property type="protein sequence ID" value="KIE13822.1"/>
    <property type="molecule type" value="Genomic_DNA"/>
</dbReference>
<comment type="caution">
    <text evidence="1">The sequence shown here is derived from an EMBL/GenBank/DDBJ whole genome shotgun (WGS) entry which is preliminary data.</text>
</comment>
<proteinExistence type="predicted"/>
<reference evidence="1" key="1">
    <citation type="journal article" date="2015" name="Genome Announc.">
        <title>Draft Genome Sequence of Tolypothrix boutellei Strain VB521301.</title>
        <authorList>
            <person name="Chandrababunaidu M.M."/>
            <person name="Singh D."/>
            <person name="Sen D."/>
            <person name="Bhan S."/>
            <person name="Das S."/>
            <person name="Gupta A."/>
            <person name="Adhikary S.P."/>
            <person name="Tripathy S."/>
        </authorList>
    </citation>
    <scope>NUCLEOTIDE SEQUENCE</scope>
    <source>
        <strain evidence="1">VB521301</strain>
    </source>
</reference>